<keyword evidence="5" id="KW-1185">Reference proteome</keyword>
<comment type="caution">
    <text evidence="4">The sequence shown here is derived from an EMBL/GenBank/DDBJ whole genome shotgun (WGS) entry which is preliminary data.</text>
</comment>
<keyword evidence="1" id="KW-0812">Transmembrane</keyword>
<proteinExistence type="predicted"/>
<dbReference type="PANTHER" id="PTHR30273">
    <property type="entry name" value="PERIPLASMIC SIGNAL SENSOR AND SIGMA FACTOR ACTIVATOR FECR-RELATED"/>
    <property type="match status" value="1"/>
</dbReference>
<keyword evidence="1" id="KW-0472">Membrane</keyword>
<keyword evidence="1" id="KW-1133">Transmembrane helix</keyword>
<dbReference type="PIRSF" id="PIRSF018266">
    <property type="entry name" value="FecR"/>
    <property type="match status" value="1"/>
</dbReference>
<dbReference type="RefSeq" id="WP_289726054.1">
    <property type="nucleotide sequence ID" value="NZ_JAUDUY010000013.1"/>
</dbReference>
<evidence type="ECO:0000259" key="2">
    <source>
        <dbReference type="Pfam" id="PF04773"/>
    </source>
</evidence>
<dbReference type="PANTHER" id="PTHR30273:SF2">
    <property type="entry name" value="PROTEIN FECR"/>
    <property type="match status" value="1"/>
</dbReference>
<feature type="domain" description="FecR protein" evidence="2">
    <location>
        <begin position="100"/>
        <end position="191"/>
    </location>
</feature>
<dbReference type="Proteomes" id="UP001174839">
    <property type="component" value="Unassembled WGS sequence"/>
</dbReference>
<dbReference type="Pfam" id="PF16344">
    <property type="entry name" value="FecR_C"/>
    <property type="match status" value="1"/>
</dbReference>
<evidence type="ECO:0000313" key="4">
    <source>
        <dbReference type="EMBL" id="MDM9632691.1"/>
    </source>
</evidence>
<reference evidence="4" key="1">
    <citation type="submission" date="2023-06" db="EMBL/GenBank/DDBJ databases">
        <title>Robiginitalea aurantiacus sp. nov. and Algoriphagus sediminis sp. nov., isolated from coastal sediment.</title>
        <authorList>
            <person name="Zhou Z.Y."/>
            <person name="An J."/>
            <person name="Jia Y.W."/>
            <person name="Du Z.J."/>
        </authorList>
    </citation>
    <scope>NUCLEOTIDE SEQUENCE</scope>
    <source>
        <strain evidence="4">M39</strain>
    </source>
</reference>
<dbReference type="EMBL" id="JAUDUY010000013">
    <property type="protein sequence ID" value="MDM9632691.1"/>
    <property type="molecule type" value="Genomic_DNA"/>
</dbReference>
<evidence type="ECO:0000313" key="5">
    <source>
        <dbReference type="Proteomes" id="UP001174839"/>
    </source>
</evidence>
<name>A0ABT7WIF7_9FLAO</name>
<dbReference type="Gene3D" id="2.60.120.1440">
    <property type="match status" value="1"/>
</dbReference>
<gene>
    <name evidence="4" type="ORF">QU605_14530</name>
</gene>
<accession>A0ABT7WIF7</accession>
<dbReference type="InterPro" id="IPR032508">
    <property type="entry name" value="FecR_C"/>
</dbReference>
<dbReference type="InterPro" id="IPR012373">
    <property type="entry name" value="Ferrdict_sens_TM"/>
</dbReference>
<organism evidence="4 5">
    <name type="scientific">Robiginitalea aurantiaca</name>
    <dbReference type="NCBI Taxonomy" id="3056915"/>
    <lineage>
        <taxon>Bacteria</taxon>
        <taxon>Pseudomonadati</taxon>
        <taxon>Bacteroidota</taxon>
        <taxon>Flavobacteriia</taxon>
        <taxon>Flavobacteriales</taxon>
        <taxon>Flavobacteriaceae</taxon>
        <taxon>Robiginitalea</taxon>
    </lineage>
</organism>
<dbReference type="Pfam" id="PF04773">
    <property type="entry name" value="FecR"/>
    <property type="match status" value="1"/>
</dbReference>
<evidence type="ECO:0000256" key="1">
    <source>
        <dbReference type="SAM" id="Phobius"/>
    </source>
</evidence>
<feature type="transmembrane region" description="Helical" evidence="1">
    <location>
        <begin position="76"/>
        <end position="94"/>
    </location>
</feature>
<dbReference type="Gene3D" id="3.55.50.30">
    <property type="match status" value="1"/>
</dbReference>
<dbReference type="InterPro" id="IPR006860">
    <property type="entry name" value="FecR"/>
</dbReference>
<feature type="domain" description="Protein FecR C-terminal" evidence="3">
    <location>
        <begin position="233"/>
        <end position="296"/>
    </location>
</feature>
<protein>
    <submittedName>
        <fullName evidence="4">FecR domain-containing protein</fullName>
    </submittedName>
</protein>
<evidence type="ECO:0000259" key="3">
    <source>
        <dbReference type="Pfam" id="PF16344"/>
    </source>
</evidence>
<sequence>MERNDLIRKWLTGELSPEESDAFEALEEASFYKEIISDAAAFSAPDLAEGGNSTDLGNLLSGRRTPERKRNWIRPMMRVASALLLGVALYYFLFQQELVRVETGVGEKTAITLPDASSVTLNALTEIAYNKADWDKRRHVQLEGEAFFDVAKGARFDVESPLGSVSVLGTEFNVRQRGRVFEVRCFEGQVKVVSGSHELVLGAGENFRISDGGVSSGKNTYAHPQWTNNISDFQRVPVAEVFAELERQYKVKVTLEEVSSGQLFTGGFTHENLELALKSITEPLGLEYSKRINNEVRVKPREH</sequence>